<dbReference type="RefSeq" id="WP_126153982.1">
    <property type="nucleotide sequence ID" value="NZ_UZWE01000026.1"/>
</dbReference>
<proteinExistence type="predicted"/>
<accession>A0A3S4DAU3</accession>
<dbReference type="NCBIfam" id="TIGR02458">
    <property type="entry name" value="CbtA"/>
    <property type="match status" value="1"/>
</dbReference>
<protein>
    <submittedName>
        <fullName evidence="2">Putative cobalt transporter subunit (CbtA)</fullName>
    </submittedName>
</protein>
<gene>
    <name evidence="2" type="ORF">PARHAE_01486</name>
</gene>
<reference evidence="2 3" key="1">
    <citation type="submission" date="2018-12" db="EMBL/GenBank/DDBJ databases">
        <authorList>
            <person name="Criscuolo A."/>
        </authorList>
    </citation>
    <scope>NUCLEOTIDE SEQUENCE [LARGE SCALE GENOMIC DNA]</scope>
    <source>
        <strain evidence="2">ACIP1116241</strain>
    </source>
</reference>
<evidence type="ECO:0000313" key="2">
    <source>
        <dbReference type="EMBL" id="VDS08303.1"/>
    </source>
</evidence>
<keyword evidence="1" id="KW-0812">Transmembrane</keyword>
<feature type="transmembrane region" description="Helical" evidence="1">
    <location>
        <begin position="158"/>
        <end position="175"/>
    </location>
</feature>
<name>A0A3S4DAU3_9RHOB</name>
<keyword evidence="1" id="KW-0472">Membrane</keyword>
<keyword evidence="1" id="KW-1133">Transmembrane helix</keyword>
<organism evidence="2 3">
    <name type="scientific">Paracoccus haematequi</name>
    <dbReference type="NCBI Taxonomy" id="2491866"/>
    <lineage>
        <taxon>Bacteria</taxon>
        <taxon>Pseudomonadati</taxon>
        <taxon>Pseudomonadota</taxon>
        <taxon>Alphaproteobacteria</taxon>
        <taxon>Rhodobacterales</taxon>
        <taxon>Paracoccaceae</taxon>
        <taxon>Paracoccus</taxon>
    </lineage>
</organism>
<dbReference type="Pfam" id="PF09490">
    <property type="entry name" value="CbtA"/>
    <property type="match status" value="1"/>
</dbReference>
<evidence type="ECO:0000256" key="1">
    <source>
        <dbReference type="SAM" id="Phobius"/>
    </source>
</evidence>
<keyword evidence="3" id="KW-1185">Reference proteome</keyword>
<feature type="transmembrane region" description="Helical" evidence="1">
    <location>
        <begin position="216"/>
        <end position="239"/>
    </location>
</feature>
<dbReference type="AlphaFoldDB" id="A0A3S4DAU3"/>
<dbReference type="InterPro" id="IPR012666">
    <property type="entry name" value="CbtA_put"/>
</dbReference>
<dbReference type="EMBL" id="UZWE01000026">
    <property type="protein sequence ID" value="VDS08303.1"/>
    <property type="molecule type" value="Genomic_DNA"/>
</dbReference>
<evidence type="ECO:0000313" key="3">
    <source>
        <dbReference type="Proteomes" id="UP000270743"/>
    </source>
</evidence>
<dbReference type="Proteomes" id="UP000270743">
    <property type="component" value="Unassembled WGS sequence"/>
</dbReference>
<feature type="transmembrane region" description="Helical" evidence="1">
    <location>
        <begin position="87"/>
        <end position="110"/>
    </location>
</feature>
<sequence>MLSRLLSSALIAGAAAGLIAALLQLGFVQPVLLHAELYEGGELTHFAAPGDHHHDAADIAHDHDHAEGAAAAAHPDMGGLDLSRDGLSVLFSILVYAGYALLLVAAIALAENRGHAVTARQGLLWGVAGFVAVQLAPAFGLAPELPGMAAADITQREIWWLATVALSAVALWLIAFGKSWAAWAPAIVLAALPHLVGAPHPAELTGPTPPELAAQFAGRALGVGLVAWVALGLLTTTLWSRGRA</sequence>
<dbReference type="OrthoDB" id="9813640at2"/>
<feature type="transmembrane region" description="Helical" evidence="1">
    <location>
        <begin position="180"/>
        <end position="196"/>
    </location>
</feature>
<feature type="transmembrane region" description="Helical" evidence="1">
    <location>
        <begin position="122"/>
        <end position="142"/>
    </location>
</feature>